<evidence type="ECO:0000313" key="2">
    <source>
        <dbReference type="EMBL" id="QJE97649.1"/>
    </source>
</evidence>
<protein>
    <recommendedName>
        <fullName evidence="4">Prepilin-type N-terminal cleavage/methylation domain-containing protein</fullName>
    </recommendedName>
</protein>
<dbReference type="AlphaFoldDB" id="A0A858RMQ8"/>
<name>A0A858RMQ8_9BACT</name>
<evidence type="ECO:0008006" key="4">
    <source>
        <dbReference type="Google" id="ProtNLM"/>
    </source>
</evidence>
<accession>A0A858RMQ8</accession>
<keyword evidence="1" id="KW-0472">Membrane</keyword>
<evidence type="ECO:0000313" key="3">
    <source>
        <dbReference type="Proteomes" id="UP000501812"/>
    </source>
</evidence>
<dbReference type="InterPro" id="IPR012902">
    <property type="entry name" value="N_methyl_site"/>
</dbReference>
<keyword evidence="1" id="KW-0812">Transmembrane</keyword>
<dbReference type="KEGG" id="luo:HHL09_18315"/>
<sequence length="181" mass="19791">MKASPLPLFRRALRRGYTLIELSLAMMTGMMIAAMLLAIFNQQVAFLKIFNAQTFLTTEAPIINNYLSRVIGSAEGFQLYTNMSTLRAGGSPVLEEASVLLLLFKEPDGSSRAAILSYENPGTGEGLYYRRVTQAGTISDPEWVLSKEVRGVSFSVIQGVLRATLTGPNEETITYSGAQQL</sequence>
<gene>
    <name evidence="2" type="ORF">HHL09_18315</name>
</gene>
<reference evidence="2 3" key="1">
    <citation type="submission" date="2020-04" db="EMBL/GenBank/DDBJ databases">
        <title>Luteolibacter sp. G-1-1-1 isolated from soil.</title>
        <authorList>
            <person name="Dahal R.H."/>
        </authorList>
    </citation>
    <scope>NUCLEOTIDE SEQUENCE [LARGE SCALE GENOMIC DNA]</scope>
    <source>
        <strain evidence="2 3">G-1-1-1</strain>
    </source>
</reference>
<dbReference type="PROSITE" id="PS00409">
    <property type="entry name" value="PROKAR_NTER_METHYL"/>
    <property type="match status" value="1"/>
</dbReference>
<evidence type="ECO:0000256" key="1">
    <source>
        <dbReference type="SAM" id="Phobius"/>
    </source>
</evidence>
<dbReference type="Proteomes" id="UP000501812">
    <property type="component" value="Chromosome"/>
</dbReference>
<organism evidence="2 3">
    <name type="scientific">Luteolibacter luteus</name>
    <dbReference type="NCBI Taxonomy" id="2728835"/>
    <lineage>
        <taxon>Bacteria</taxon>
        <taxon>Pseudomonadati</taxon>
        <taxon>Verrucomicrobiota</taxon>
        <taxon>Verrucomicrobiia</taxon>
        <taxon>Verrucomicrobiales</taxon>
        <taxon>Verrucomicrobiaceae</taxon>
        <taxon>Luteolibacter</taxon>
    </lineage>
</organism>
<proteinExistence type="predicted"/>
<dbReference type="RefSeq" id="WP_169456075.1">
    <property type="nucleotide sequence ID" value="NZ_CP051774.1"/>
</dbReference>
<feature type="transmembrane region" description="Helical" evidence="1">
    <location>
        <begin position="20"/>
        <end position="40"/>
    </location>
</feature>
<dbReference type="EMBL" id="CP051774">
    <property type="protein sequence ID" value="QJE97649.1"/>
    <property type="molecule type" value="Genomic_DNA"/>
</dbReference>
<keyword evidence="1" id="KW-1133">Transmembrane helix</keyword>
<keyword evidence="3" id="KW-1185">Reference proteome</keyword>